<dbReference type="EMBL" id="CP038267">
    <property type="protein sequence ID" value="QBR93862.1"/>
    <property type="molecule type" value="Genomic_DNA"/>
</dbReference>
<feature type="transmembrane region" description="Helical" evidence="1">
    <location>
        <begin position="35"/>
        <end position="54"/>
    </location>
</feature>
<name>A0A4V1BE97_9ACTN</name>
<organism evidence="2 3">
    <name type="scientific">Nocardioides euryhalodurans</name>
    <dbReference type="NCBI Taxonomy" id="2518370"/>
    <lineage>
        <taxon>Bacteria</taxon>
        <taxon>Bacillati</taxon>
        <taxon>Actinomycetota</taxon>
        <taxon>Actinomycetes</taxon>
        <taxon>Propionibacteriales</taxon>
        <taxon>Nocardioidaceae</taxon>
        <taxon>Nocardioides</taxon>
    </lineage>
</organism>
<evidence type="ECO:0000256" key="1">
    <source>
        <dbReference type="SAM" id="Phobius"/>
    </source>
</evidence>
<sequence>MGFSERPPDREVLAGGPARAPLLDRLPPAWRRRGALVGAVALGVVVGVGTALWWQDPPREATPEPAPTEVADPEVRLVLVRVVAPARPQQLGDDQSIPLRIDGALLHGRGPGTATVTRIHRPGSSLAIDVPALPVELSADRSSGRVRLELTPGDCGLATEWTPSARPFTVTWRDELGDVRTGLGGEHDASMELAMIRYLDVVCGNAGDGL</sequence>
<protein>
    <submittedName>
        <fullName evidence="2">Uncharacterized protein</fullName>
    </submittedName>
</protein>
<dbReference type="RefSeq" id="WP_135079704.1">
    <property type="nucleotide sequence ID" value="NZ_CP038267.1"/>
</dbReference>
<proteinExistence type="predicted"/>
<keyword evidence="1" id="KW-0812">Transmembrane</keyword>
<dbReference type="OrthoDB" id="9805588at2"/>
<dbReference type="Proteomes" id="UP000294894">
    <property type="component" value="Chromosome"/>
</dbReference>
<evidence type="ECO:0000313" key="3">
    <source>
        <dbReference type="Proteomes" id="UP000294894"/>
    </source>
</evidence>
<dbReference type="AlphaFoldDB" id="A0A4V1BE97"/>
<keyword evidence="3" id="KW-1185">Reference proteome</keyword>
<accession>A0A4V1BE97</accession>
<keyword evidence="1" id="KW-0472">Membrane</keyword>
<evidence type="ECO:0000313" key="2">
    <source>
        <dbReference type="EMBL" id="QBR93862.1"/>
    </source>
</evidence>
<gene>
    <name evidence="2" type="ORF">EXE57_17415</name>
</gene>
<reference evidence="2 3" key="1">
    <citation type="submission" date="2019-03" db="EMBL/GenBank/DDBJ databases">
        <title>Three New Species of Nocardioides, Nocardioides euryhalodurans sp. nov., Nocardioides seonyuensis sp. nov. and Nocardioides eburneoflavus sp. nov., Iolated from Soil.</title>
        <authorList>
            <person name="Roh S.G."/>
            <person name="Lee C."/>
            <person name="Kim M.-K."/>
            <person name="Kim S.B."/>
        </authorList>
    </citation>
    <scope>NUCLEOTIDE SEQUENCE [LARGE SCALE GENOMIC DNA]</scope>
    <source>
        <strain evidence="2 3">MMS17-SY117</strain>
    </source>
</reference>
<dbReference type="KEGG" id="noy:EXE57_17415"/>
<keyword evidence="1" id="KW-1133">Transmembrane helix</keyword>